<name>A0A931PU80_FIMGI</name>
<dbReference type="PROSITE" id="PS51257">
    <property type="entry name" value="PROKAR_LIPOPROTEIN"/>
    <property type="match status" value="1"/>
</dbReference>
<organism evidence="1 2">
    <name type="scientific">Fimbriimonas ginsengisoli</name>
    <dbReference type="NCBI Taxonomy" id="1005039"/>
    <lineage>
        <taxon>Bacteria</taxon>
        <taxon>Bacillati</taxon>
        <taxon>Armatimonadota</taxon>
        <taxon>Fimbriimonadia</taxon>
        <taxon>Fimbriimonadales</taxon>
        <taxon>Fimbriimonadaceae</taxon>
        <taxon>Fimbriimonas</taxon>
    </lineage>
</organism>
<gene>
    <name evidence="1" type="ORF">HYR64_04070</name>
</gene>
<sequence>MRFSAHVGLGVLSLALAGCRAPQTAYQPTASPKVAEVAAREGLDQDLFPLTEGNEWKFTLEASRMTNGRVGRSASGIVAYRVTQVEKTPEEVRATVEISLNDLLTDRQVWLVNSKGLWQVSSGLKPNEFDPPQPIIPFPVREGAKFWWKGLAPFPNGKEGEVKLHGWILGRQEVDSAAGRYSAYAVQIDTSYDQGTDPVKTSATFWFAPGVGMVRLQERFASKTVLALQLLKLKSRSLKHP</sequence>
<dbReference type="EMBL" id="JACOSL010000026">
    <property type="protein sequence ID" value="MBI1756267.1"/>
    <property type="molecule type" value="Genomic_DNA"/>
</dbReference>
<dbReference type="Gene3D" id="2.40.360.20">
    <property type="match status" value="1"/>
</dbReference>
<proteinExistence type="predicted"/>
<evidence type="ECO:0000313" key="2">
    <source>
        <dbReference type="Proteomes" id="UP000727962"/>
    </source>
</evidence>
<comment type="caution">
    <text evidence="1">The sequence shown here is derived from an EMBL/GenBank/DDBJ whole genome shotgun (WGS) entry which is preliminary data.</text>
</comment>
<evidence type="ECO:0000313" key="1">
    <source>
        <dbReference type="EMBL" id="MBI1756267.1"/>
    </source>
</evidence>
<evidence type="ECO:0008006" key="3">
    <source>
        <dbReference type="Google" id="ProtNLM"/>
    </source>
</evidence>
<accession>A0A931PU80</accession>
<protein>
    <recommendedName>
        <fullName evidence="3">Lipoprotein</fullName>
    </recommendedName>
</protein>
<dbReference type="Proteomes" id="UP000727962">
    <property type="component" value="Unassembled WGS sequence"/>
</dbReference>
<dbReference type="AlphaFoldDB" id="A0A931PU80"/>
<reference evidence="1" key="1">
    <citation type="submission" date="2020-07" db="EMBL/GenBank/DDBJ databases">
        <title>Huge and variable diversity of episymbiotic CPR bacteria and DPANN archaea in groundwater ecosystems.</title>
        <authorList>
            <person name="He C.Y."/>
            <person name="Keren R."/>
            <person name="Whittaker M."/>
            <person name="Farag I.F."/>
            <person name="Doudna J."/>
            <person name="Cate J.H.D."/>
            <person name="Banfield J.F."/>
        </authorList>
    </citation>
    <scope>NUCLEOTIDE SEQUENCE</scope>
    <source>
        <strain evidence="1">NC_groundwater_17_Pr7_B-0.1um_64_12</strain>
    </source>
</reference>